<comment type="caution">
    <text evidence="2">The sequence shown here is derived from an EMBL/GenBank/DDBJ whole genome shotgun (WGS) entry which is preliminary data.</text>
</comment>
<evidence type="ECO:0000256" key="1">
    <source>
        <dbReference type="SAM" id="Phobius"/>
    </source>
</evidence>
<gene>
    <name evidence="2" type="ORF">EDS130_LOCUS26715</name>
</gene>
<proteinExistence type="predicted"/>
<sequence>MGVYDHLNRLMGALPFVIGFTVIAAAIFFCVQSRRTLRLSSLSTHRSCEQFQRSSEHDRDDNQRVTENHIIDLPSYKELFSSRSNGFLPSSITQLPSYDEFMKRSDSRC</sequence>
<dbReference type="Proteomes" id="UP000663852">
    <property type="component" value="Unassembled WGS sequence"/>
</dbReference>
<evidence type="ECO:0000313" key="2">
    <source>
        <dbReference type="EMBL" id="CAF1226896.1"/>
    </source>
</evidence>
<evidence type="ECO:0000313" key="3">
    <source>
        <dbReference type="Proteomes" id="UP000663852"/>
    </source>
</evidence>
<reference evidence="2" key="1">
    <citation type="submission" date="2021-02" db="EMBL/GenBank/DDBJ databases">
        <authorList>
            <person name="Nowell W R."/>
        </authorList>
    </citation>
    <scope>NUCLEOTIDE SEQUENCE</scope>
</reference>
<keyword evidence="1" id="KW-1133">Transmembrane helix</keyword>
<dbReference type="AlphaFoldDB" id="A0A814YBA8"/>
<organism evidence="2 3">
    <name type="scientific">Adineta ricciae</name>
    <name type="common">Rotifer</name>
    <dbReference type="NCBI Taxonomy" id="249248"/>
    <lineage>
        <taxon>Eukaryota</taxon>
        <taxon>Metazoa</taxon>
        <taxon>Spiralia</taxon>
        <taxon>Gnathifera</taxon>
        <taxon>Rotifera</taxon>
        <taxon>Eurotatoria</taxon>
        <taxon>Bdelloidea</taxon>
        <taxon>Adinetida</taxon>
        <taxon>Adinetidae</taxon>
        <taxon>Adineta</taxon>
    </lineage>
</organism>
<protein>
    <submittedName>
        <fullName evidence="2">Uncharacterized protein</fullName>
    </submittedName>
</protein>
<name>A0A814YBA8_ADIRI</name>
<dbReference type="EMBL" id="CAJNOJ010000164">
    <property type="protein sequence ID" value="CAF1226896.1"/>
    <property type="molecule type" value="Genomic_DNA"/>
</dbReference>
<feature type="transmembrane region" description="Helical" evidence="1">
    <location>
        <begin position="12"/>
        <end position="31"/>
    </location>
</feature>
<accession>A0A814YBA8</accession>
<keyword evidence="1" id="KW-0812">Transmembrane</keyword>
<keyword evidence="1" id="KW-0472">Membrane</keyword>